<accession>A0A183NG93</accession>
<dbReference type="EMBL" id="UZAL01001171">
    <property type="protein sequence ID" value="VDO75703.1"/>
    <property type="molecule type" value="Genomic_DNA"/>
</dbReference>
<evidence type="ECO:0000313" key="2">
    <source>
        <dbReference type="Proteomes" id="UP000269396"/>
    </source>
</evidence>
<protein>
    <submittedName>
        <fullName evidence="1">Uncharacterized protein</fullName>
    </submittedName>
</protein>
<dbReference type="Proteomes" id="UP000269396">
    <property type="component" value="Unassembled WGS sequence"/>
</dbReference>
<dbReference type="AlphaFoldDB" id="A0A183NG93"/>
<reference evidence="1 2" key="1">
    <citation type="submission" date="2018-11" db="EMBL/GenBank/DDBJ databases">
        <authorList>
            <consortium name="Pathogen Informatics"/>
        </authorList>
    </citation>
    <scope>NUCLEOTIDE SEQUENCE [LARGE SCALE GENOMIC DNA]</scope>
    <source>
        <strain>Denwood</strain>
        <strain evidence="2">Zambia</strain>
    </source>
</reference>
<organism evidence="1 2">
    <name type="scientific">Schistosoma mattheei</name>
    <dbReference type="NCBI Taxonomy" id="31246"/>
    <lineage>
        <taxon>Eukaryota</taxon>
        <taxon>Metazoa</taxon>
        <taxon>Spiralia</taxon>
        <taxon>Lophotrochozoa</taxon>
        <taxon>Platyhelminthes</taxon>
        <taxon>Trematoda</taxon>
        <taxon>Digenea</taxon>
        <taxon>Strigeidida</taxon>
        <taxon>Schistosomatoidea</taxon>
        <taxon>Schistosomatidae</taxon>
        <taxon>Schistosoma</taxon>
    </lineage>
</organism>
<evidence type="ECO:0000313" key="1">
    <source>
        <dbReference type="EMBL" id="VDO75703.1"/>
    </source>
</evidence>
<gene>
    <name evidence="1" type="ORF">SMTD_LOCUS1129</name>
</gene>
<proteinExistence type="predicted"/>
<keyword evidence="2" id="KW-1185">Reference proteome</keyword>
<sequence length="34" mass="3936">MAKSTLLRLLLVIHVNSENLFNLFKNHVRMSAPK</sequence>
<name>A0A183NG93_9TREM</name>